<dbReference type="GO" id="GO:0000781">
    <property type="term" value="C:chromosome, telomeric region"/>
    <property type="evidence" value="ECO:0007669"/>
    <property type="project" value="GOC"/>
</dbReference>
<dbReference type="InterPro" id="IPR016181">
    <property type="entry name" value="Acyl_CoA_acyltransferase"/>
</dbReference>
<dbReference type="AlphaFoldDB" id="A0A1B7TA02"/>
<dbReference type="Proteomes" id="UP000092321">
    <property type="component" value="Unassembled WGS sequence"/>
</dbReference>
<evidence type="ECO:0000256" key="5">
    <source>
        <dbReference type="ARBA" id="ARBA00023315"/>
    </source>
</evidence>
<feature type="domain" description="Histone acetyl transferase HAT1 N-terminal" evidence="8">
    <location>
        <begin position="9"/>
        <end position="175"/>
    </location>
</feature>
<reference evidence="10" key="1">
    <citation type="journal article" date="2016" name="Proc. Natl. Acad. Sci. U.S.A.">
        <title>Comparative genomics of biotechnologically important yeasts.</title>
        <authorList>
            <person name="Riley R."/>
            <person name="Haridas S."/>
            <person name="Wolfe K.H."/>
            <person name="Lopes M.R."/>
            <person name="Hittinger C.T."/>
            <person name="Goeker M."/>
            <person name="Salamov A.A."/>
            <person name="Wisecaver J.H."/>
            <person name="Long T.M."/>
            <person name="Calvey C.H."/>
            <person name="Aerts A.L."/>
            <person name="Barry K.W."/>
            <person name="Choi C."/>
            <person name="Clum A."/>
            <person name="Coughlan A.Y."/>
            <person name="Deshpande S."/>
            <person name="Douglass A.P."/>
            <person name="Hanson S.J."/>
            <person name="Klenk H.-P."/>
            <person name="LaButti K.M."/>
            <person name="Lapidus A."/>
            <person name="Lindquist E.A."/>
            <person name="Lipzen A.M."/>
            <person name="Meier-Kolthoff J.P."/>
            <person name="Ohm R.A."/>
            <person name="Otillar R.P."/>
            <person name="Pangilinan J.L."/>
            <person name="Peng Y."/>
            <person name="Rokas A."/>
            <person name="Rosa C.A."/>
            <person name="Scheuner C."/>
            <person name="Sibirny A.A."/>
            <person name="Slot J.C."/>
            <person name="Stielow J.B."/>
            <person name="Sun H."/>
            <person name="Kurtzman C.P."/>
            <person name="Blackwell M."/>
            <person name="Grigoriev I.V."/>
            <person name="Jeffries T.W."/>
        </authorList>
    </citation>
    <scope>NUCLEOTIDE SEQUENCE [LARGE SCALE GENOMIC DNA]</scope>
    <source>
        <strain evidence="10">NRRL Y-1626</strain>
    </source>
</reference>
<dbReference type="InterPro" id="IPR000182">
    <property type="entry name" value="GNAT_dom"/>
</dbReference>
<comment type="similarity">
    <text evidence="1">Belongs to the HAT1 family.</text>
</comment>
<dbReference type="InterPro" id="IPR019467">
    <property type="entry name" value="Hat1_N"/>
</dbReference>
<dbReference type="InterPro" id="IPR037113">
    <property type="entry name" value="Hat1_N_sf"/>
</dbReference>
<dbReference type="GO" id="GO:0005634">
    <property type="term" value="C:nucleus"/>
    <property type="evidence" value="ECO:0007669"/>
    <property type="project" value="InterPro"/>
</dbReference>
<organism evidence="9 10">
    <name type="scientific">Hanseniaspora valbyensis NRRL Y-1626</name>
    <dbReference type="NCBI Taxonomy" id="766949"/>
    <lineage>
        <taxon>Eukaryota</taxon>
        <taxon>Fungi</taxon>
        <taxon>Dikarya</taxon>
        <taxon>Ascomycota</taxon>
        <taxon>Saccharomycotina</taxon>
        <taxon>Saccharomycetes</taxon>
        <taxon>Saccharomycodales</taxon>
        <taxon>Saccharomycodaceae</taxon>
        <taxon>Hanseniaspora</taxon>
    </lineage>
</organism>
<dbReference type="InterPro" id="IPR017380">
    <property type="entry name" value="Hist_AcTrfase_B-typ_cat-su"/>
</dbReference>
<gene>
    <name evidence="9" type="ORF">HANVADRAFT_41946</name>
</gene>
<dbReference type="GO" id="GO:0004402">
    <property type="term" value="F:histone acetyltransferase activity"/>
    <property type="evidence" value="ECO:0007669"/>
    <property type="project" value="InterPro"/>
</dbReference>
<comment type="catalytic activity">
    <reaction evidence="6">
        <text>L-lysyl-[protein] + acetyl-CoA = N(6)-acetyl-L-lysyl-[protein] + CoA + H(+)</text>
        <dbReference type="Rhea" id="RHEA:45948"/>
        <dbReference type="Rhea" id="RHEA-COMP:9752"/>
        <dbReference type="Rhea" id="RHEA-COMP:10731"/>
        <dbReference type="ChEBI" id="CHEBI:15378"/>
        <dbReference type="ChEBI" id="CHEBI:29969"/>
        <dbReference type="ChEBI" id="CHEBI:57287"/>
        <dbReference type="ChEBI" id="CHEBI:57288"/>
        <dbReference type="ChEBI" id="CHEBI:61930"/>
        <dbReference type="EC" id="2.3.1.48"/>
    </reaction>
</comment>
<evidence type="ECO:0000313" key="9">
    <source>
        <dbReference type="EMBL" id="OBA25537.1"/>
    </source>
</evidence>
<dbReference type="Gene3D" id="3.90.360.10">
    <property type="entry name" value="Histone acetyl transferase 1 (HAT1), N-terminal domain"/>
    <property type="match status" value="1"/>
</dbReference>
<name>A0A1B7TA02_9ASCO</name>
<comment type="caution">
    <text evidence="9">The sequence shown here is derived from an EMBL/GenBank/DDBJ whole genome shotgun (WGS) entry which is preliminary data.</text>
</comment>
<dbReference type="Gene3D" id="3.40.630.30">
    <property type="match status" value="1"/>
</dbReference>
<dbReference type="GO" id="GO:0031509">
    <property type="term" value="P:subtelomeric heterochromatin formation"/>
    <property type="evidence" value="ECO:0007669"/>
    <property type="project" value="InterPro"/>
</dbReference>
<dbReference type="PANTHER" id="PTHR12046">
    <property type="entry name" value="HISTONE ACETYLTRANSFERASE TYPE B CATALYTIC SUBUNIT"/>
    <property type="match status" value="1"/>
</dbReference>
<evidence type="ECO:0000256" key="3">
    <source>
        <dbReference type="ARBA" id="ARBA00021268"/>
    </source>
</evidence>
<dbReference type="Pfam" id="PF10394">
    <property type="entry name" value="Hat1_N"/>
    <property type="match status" value="1"/>
</dbReference>
<feature type="domain" description="N-acetyltransferase" evidence="7">
    <location>
        <begin position="183"/>
        <end position="276"/>
    </location>
</feature>
<keyword evidence="10" id="KW-1185">Reference proteome</keyword>
<sequence length="416" mass="49535">MEDFKPEAWAVNSTNSTNVSLVDTKEGKIASFKPSFTYPIFGETEQVFGYKNLEMILAFDSRNFTPFLNVKYTEKLDDDLLLEKAKMDLQSEKEPIEFDPLKKLLQFLPENDLTIKNEAKWTEQCSEEGNLVENILQKDGEKITSDEKSTVYKITITKFKQIHDRIKIFTLLFIEGASYIQDDDEVWDVYVILENKTSKIIGYATCYKYWFYDGKSKKFDSLQKLPEDYSYKGRISQFIIFPTFQNQKFGSRLYNSIYEYWLKQDFIKQINIEDPNESFDALRDKNDFQRIIDSKFDTKISTKDFQNSNVSKKNLESDYIDLLDQLRNQFKFEPKQAQRLLEMIFIYLNLDDFIRLVIIKRVYKQNYELLLDFDKEDRNEKLEETCENIKQEYFERIPSLIQKDDVEEPPKKKSKL</sequence>
<dbReference type="EC" id="2.3.1.48" evidence="2"/>
<dbReference type="Pfam" id="PF00583">
    <property type="entry name" value="Acetyltransf_1"/>
    <property type="match status" value="1"/>
</dbReference>
<proteinExistence type="inferred from homology"/>
<evidence type="ECO:0000256" key="2">
    <source>
        <dbReference type="ARBA" id="ARBA00013184"/>
    </source>
</evidence>
<evidence type="ECO:0000259" key="8">
    <source>
        <dbReference type="Pfam" id="PF10394"/>
    </source>
</evidence>
<accession>A0A1B7TA02</accession>
<evidence type="ECO:0000256" key="6">
    <source>
        <dbReference type="ARBA" id="ARBA00048017"/>
    </source>
</evidence>
<protein>
    <recommendedName>
        <fullName evidence="3">Histone acetyltransferase type B catalytic subunit</fullName>
        <ecNumber evidence="2">2.3.1.48</ecNumber>
    </recommendedName>
</protein>
<keyword evidence="5 9" id="KW-0012">Acyltransferase</keyword>
<evidence type="ECO:0000256" key="4">
    <source>
        <dbReference type="ARBA" id="ARBA00022679"/>
    </source>
</evidence>
<evidence type="ECO:0000313" key="10">
    <source>
        <dbReference type="Proteomes" id="UP000092321"/>
    </source>
</evidence>
<dbReference type="SUPFAM" id="SSF55729">
    <property type="entry name" value="Acyl-CoA N-acyltransferases (Nat)"/>
    <property type="match status" value="1"/>
</dbReference>
<dbReference type="EMBL" id="LXPE01000077">
    <property type="protein sequence ID" value="OBA25537.1"/>
    <property type="molecule type" value="Genomic_DNA"/>
</dbReference>
<evidence type="ECO:0000256" key="1">
    <source>
        <dbReference type="ARBA" id="ARBA00010543"/>
    </source>
</evidence>
<evidence type="ECO:0000259" key="7">
    <source>
        <dbReference type="Pfam" id="PF00583"/>
    </source>
</evidence>
<dbReference type="OrthoDB" id="10253098at2759"/>
<keyword evidence="4 9" id="KW-0808">Transferase</keyword>